<dbReference type="AlphaFoldDB" id="A0AAV7L538"/>
<sequence length="86" mass="9430">MEALMAAVVKVLIDDSFVDETVVTVTVVVNTNADGVVIVKSFLRGGFALNVSNTNEYNELFEIKNPIIPYQGLEEPLLVRHYGSAM</sequence>
<reference evidence="1" key="1">
    <citation type="journal article" date="2022" name="bioRxiv">
        <title>Sequencing and chromosome-scale assembly of the giantPleurodeles waltlgenome.</title>
        <authorList>
            <person name="Brown T."/>
            <person name="Elewa A."/>
            <person name="Iarovenko S."/>
            <person name="Subramanian E."/>
            <person name="Araus A.J."/>
            <person name="Petzold A."/>
            <person name="Susuki M."/>
            <person name="Suzuki K.-i.T."/>
            <person name="Hayashi T."/>
            <person name="Toyoda A."/>
            <person name="Oliveira C."/>
            <person name="Osipova E."/>
            <person name="Leigh N.D."/>
            <person name="Simon A."/>
            <person name="Yun M.H."/>
        </authorList>
    </citation>
    <scope>NUCLEOTIDE SEQUENCE</scope>
    <source>
        <strain evidence="1">20211129_DDA</strain>
        <tissue evidence="1">Liver</tissue>
    </source>
</reference>
<keyword evidence="2" id="KW-1185">Reference proteome</keyword>
<evidence type="ECO:0000313" key="2">
    <source>
        <dbReference type="Proteomes" id="UP001066276"/>
    </source>
</evidence>
<comment type="caution">
    <text evidence="1">The sequence shown here is derived from an EMBL/GenBank/DDBJ whole genome shotgun (WGS) entry which is preliminary data.</text>
</comment>
<proteinExistence type="predicted"/>
<gene>
    <name evidence="1" type="ORF">NDU88_006158</name>
</gene>
<protein>
    <submittedName>
        <fullName evidence="1">Uncharacterized protein</fullName>
    </submittedName>
</protein>
<dbReference type="EMBL" id="JANPWB010000016">
    <property type="protein sequence ID" value="KAJ1086034.1"/>
    <property type="molecule type" value="Genomic_DNA"/>
</dbReference>
<evidence type="ECO:0000313" key="1">
    <source>
        <dbReference type="EMBL" id="KAJ1086034.1"/>
    </source>
</evidence>
<organism evidence="1 2">
    <name type="scientific">Pleurodeles waltl</name>
    <name type="common">Iberian ribbed newt</name>
    <dbReference type="NCBI Taxonomy" id="8319"/>
    <lineage>
        <taxon>Eukaryota</taxon>
        <taxon>Metazoa</taxon>
        <taxon>Chordata</taxon>
        <taxon>Craniata</taxon>
        <taxon>Vertebrata</taxon>
        <taxon>Euteleostomi</taxon>
        <taxon>Amphibia</taxon>
        <taxon>Batrachia</taxon>
        <taxon>Caudata</taxon>
        <taxon>Salamandroidea</taxon>
        <taxon>Salamandridae</taxon>
        <taxon>Pleurodelinae</taxon>
        <taxon>Pleurodeles</taxon>
    </lineage>
</organism>
<dbReference type="Proteomes" id="UP001066276">
    <property type="component" value="Chromosome 12"/>
</dbReference>
<name>A0AAV7L538_PLEWA</name>
<accession>A0AAV7L538</accession>